<gene>
    <name evidence="1" type="ORF">SAMN05421672_108155</name>
</gene>
<dbReference type="EMBL" id="FTMC01000008">
    <property type="protein sequence ID" value="SIQ65344.1"/>
    <property type="molecule type" value="Genomic_DNA"/>
</dbReference>
<proteinExistence type="predicted"/>
<dbReference type="RefSeq" id="WP_052199791.1">
    <property type="nucleotide sequence ID" value="NZ_FTMC01000008.1"/>
</dbReference>
<dbReference type="AlphaFoldDB" id="A0A1N6UIA9"/>
<dbReference type="Proteomes" id="UP000186079">
    <property type="component" value="Unassembled WGS sequence"/>
</dbReference>
<evidence type="ECO:0000313" key="2">
    <source>
        <dbReference type="Proteomes" id="UP000186079"/>
    </source>
</evidence>
<accession>A0A1N6UIA9</accession>
<name>A0A1N6UIA9_9PSED</name>
<reference evidence="1 2" key="1">
    <citation type="submission" date="2017-01" db="EMBL/GenBank/DDBJ databases">
        <authorList>
            <person name="Mah S.A."/>
            <person name="Swanson W.J."/>
            <person name="Moy G.W."/>
            <person name="Vacquier V.D."/>
        </authorList>
    </citation>
    <scope>NUCLEOTIDE SEQUENCE [LARGE SCALE GENOMIC DNA]</scope>
    <source>
        <strain evidence="1 2">ATCC 29606</strain>
    </source>
</reference>
<protein>
    <submittedName>
        <fullName evidence="1">Uncharacterized protein</fullName>
    </submittedName>
</protein>
<sequence length="142" mass="15969">MKTDPNRRYGEVRDGRIAWVFNGAQLPEYNPALAVVDLTDHPDVNEGWIVDGTTFVPPTDRPRVPDSITMRQARRCLRLHGLLDAVQPAIDSLPDPDREDAQIDWDYSATVERDRGFVLQVAQALGLSDQQLDELFIEAATL</sequence>
<evidence type="ECO:0000313" key="1">
    <source>
        <dbReference type="EMBL" id="SIQ65344.1"/>
    </source>
</evidence>
<organism evidence="1 2">
    <name type="scientific">Pseudomonas flexibilis</name>
    <dbReference type="NCBI Taxonomy" id="706570"/>
    <lineage>
        <taxon>Bacteria</taxon>
        <taxon>Pseudomonadati</taxon>
        <taxon>Pseudomonadota</taxon>
        <taxon>Gammaproteobacteria</taxon>
        <taxon>Pseudomonadales</taxon>
        <taxon>Pseudomonadaceae</taxon>
        <taxon>Pseudomonas</taxon>
    </lineage>
</organism>